<reference evidence="2 3" key="1">
    <citation type="submission" date="2023-06" db="EMBL/GenBank/DDBJ databases">
        <title>Black Yeasts Isolated from many extreme environments.</title>
        <authorList>
            <person name="Coleine C."/>
            <person name="Stajich J.E."/>
            <person name="Selbmann L."/>
        </authorList>
    </citation>
    <scope>NUCLEOTIDE SEQUENCE [LARGE SCALE GENOMIC DNA]</scope>
    <source>
        <strain evidence="2 3">CCFEE 5887</strain>
    </source>
</reference>
<dbReference type="PANTHER" id="PTHR22893:SF91">
    <property type="entry name" value="NADPH DEHYDROGENASE 2-RELATED"/>
    <property type="match status" value="1"/>
</dbReference>
<accession>A0AAV9Q2S1</accession>
<dbReference type="InterPro" id="IPR001155">
    <property type="entry name" value="OxRdtase_FMN_N"/>
</dbReference>
<organism evidence="2 3">
    <name type="scientific">Vermiconidia calcicola</name>
    <dbReference type="NCBI Taxonomy" id="1690605"/>
    <lineage>
        <taxon>Eukaryota</taxon>
        <taxon>Fungi</taxon>
        <taxon>Dikarya</taxon>
        <taxon>Ascomycota</taxon>
        <taxon>Pezizomycotina</taxon>
        <taxon>Dothideomycetes</taxon>
        <taxon>Dothideomycetidae</taxon>
        <taxon>Mycosphaerellales</taxon>
        <taxon>Extremaceae</taxon>
        <taxon>Vermiconidia</taxon>
    </lineage>
</organism>
<comment type="caution">
    <text evidence="2">The sequence shown here is derived from an EMBL/GenBank/DDBJ whole genome shotgun (WGS) entry which is preliminary data.</text>
</comment>
<evidence type="ECO:0000313" key="2">
    <source>
        <dbReference type="EMBL" id="KAK5531841.1"/>
    </source>
</evidence>
<protein>
    <recommendedName>
        <fullName evidence="1">NADH:flavin oxidoreductase/NADH oxidase N-terminal domain-containing protein</fullName>
    </recommendedName>
</protein>
<sequence>MTGQGQGLFSPMTIGNCHLNHRLVMAPLTRLRAAEDNVPLPMVAEYYSQRAGVPGTLLIAEATSISYAAAGRDVNAPGIWTAAQIEGWKKVTSAVHSKNSFVFLQLWHVGRAARQTALQAKGIDMVSSSDVPIEEAEGGSGIVPRPMTEEEIEQCIKDFGAAAHNAVEKAGFDGVEIHAANGYLIDQFLQDTCNRRSDRWGDSVGNRSRFCLRVVEEVVGAIGPERTGIRLSPFSPFAGMGMADPIPQFTHVIRGLKVFRLAYLHLVEPRVAGNQDVDPRTTQNLEFAVREWDKDSPLLLAGGYDGERAKRAVEHDYKDRQVAIVFGRHWISNPDLPYRLKHGLELSPYDRGTFYAVKQAHGYIDYPFYEDFPDARQKVISAS</sequence>
<gene>
    <name evidence="2" type="ORF">LTR25_008171</name>
</gene>
<dbReference type="FunFam" id="3.20.20.70:FF:000138">
    <property type="entry name" value="NADPH dehydrogenase 1"/>
    <property type="match status" value="1"/>
</dbReference>
<dbReference type="CDD" id="cd02933">
    <property type="entry name" value="OYE_like_FMN"/>
    <property type="match status" value="1"/>
</dbReference>
<dbReference type="AlphaFoldDB" id="A0AAV9Q2S1"/>
<dbReference type="Pfam" id="PF00724">
    <property type="entry name" value="Oxidored_FMN"/>
    <property type="match status" value="1"/>
</dbReference>
<evidence type="ECO:0000313" key="3">
    <source>
        <dbReference type="Proteomes" id="UP001345827"/>
    </source>
</evidence>
<dbReference type="Proteomes" id="UP001345827">
    <property type="component" value="Unassembled WGS sequence"/>
</dbReference>
<dbReference type="InterPro" id="IPR013785">
    <property type="entry name" value="Aldolase_TIM"/>
</dbReference>
<keyword evidence="3" id="KW-1185">Reference proteome</keyword>
<dbReference type="GO" id="GO:0003959">
    <property type="term" value="F:NADPH dehydrogenase activity"/>
    <property type="evidence" value="ECO:0007669"/>
    <property type="project" value="TreeGrafter"/>
</dbReference>
<dbReference type="Gene3D" id="3.20.20.70">
    <property type="entry name" value="Aldolase class I"/>
    <property type="match status" value="1"/>
</dbReference>
<feature type="domain" description="NADH:flavin oxidoreductase/NADH oxidase N-terminal" evidence="1">
    <location>
        <begin position="8"/>
        <end position="346"/>
    </location>
</feature>
<proteinExistence type="predicted"/>
<dbReference type="PANTHER" id="PTHR22893">
    <property type="entry name" value="NADH OXIDOREDUCTASE-RELATED"/>
    <property type="match status" value="1"/>
</dbReference>
<evidence type="ECO:0000259" key="1">
    <source>
        <dbReference type="Pfam" id="PF00724"/>
    </source>
</evidence>
<dbReference type="GO" id="GO:0010181">
    <property type="term" value="F:FMN binding"/>
    <property type="evidence" value="ECO:0007669"/>
    <property type="project" value="InterPro"/>
</dbReference>
<dbReference type="EMBL" id="JAXLQG010000016">
    <property type="protein sequence ID" value="KAK5531841.1"/>
    <property type="molecule type" value="Genomic_DNA"/>
</dbReference>
<dbReference type="SUPFAM" id="SSF51395">
    <property type="entry name" value="FMN-linked oxidoreductases"/>
    <property type="match status" value="1"/>
</dbReference>
<name>A0AAV9Q2S1_9PEZI</name>
<dbReference type="InterPro" id="IPR045247">
    <property type="entry name" value="Oye-like"/>
</dbReference>